<evidence type="ECO:0000256" key="2">
    <source>
        <dbReference type="ARBA" id="ARBA00009145"/>
    </source>
</evidence>
<dbReference type="NCBIfam" id="TIGR01890">
    <property type="entry name" value="N-Ac-Glu-synth"/>
    <property type="match status" value="1"/>
</dbReference>
<keyword evidence="3 8" id="KW-0055">Arginine biosynthesis</keyword>
<evidence type="ECO:0000313" key="11">
    <source>
        <dbReference type="Proteomes" id="UP001595897"/>
    </source>
</evidence>
<comment type="subcellular location">
    <subcellularLocation>
        <location evidence="8">Cytoplasm</location>
    </subcellularLocation>
</comment>
<dbReference type="PANTHER" id="PTHR30602">
    <property type="entry name" value="AMINO-ACID ACETYLTRANSFERASE"/>
    <property type="match status" value="1"/>
</dbReference>
<gene>
    <name evidence="8 10" type="primary">argA</name>
    <name evidence="10" type="ORF">ACFO4O_12260</name>
</gene>
<reference evidence="11" key="1">
    <citation type="journal article" date="2019" name="Int. J. Syst. Evol. Microbiol.">
        <title>The Global Catalogue of Microorganisms (GCM) 10K type strain sequencing project: providing services to taxonomists for standard genome sequencing and annotation.</title>
        <authorList>
            <consortium name="The Broad Institute Genomics Platform"/>
            <consortium name="The Broad Institute Genome Sequencing Center for Infectious Disease"/>
            <person name="Wu L."/>
            <person name="Ma J."/>
        </authorList>
    </citation>
    <scope>NUCLEOTIDE SEQUENCE [LARGE SCALE GENOMIC DNA]</scope>
    <source>
        <strain evidence="11">KACC 12507</strain>
    </source>
</reference>
<comment type="similarity">
    <text evidence="2 8">Belongs to the acetyltransferase family. ArgA subfamily.</text>
</comment>
<evidence type="ECO:0000256" key="3">
    <source>
        <dbReference type="ARBA" id="ARBA00022571"/>
    </source>
</evidence>
<dbReference type="PIRSF" id="PIRSF000423">
    <property type="entry name" value="ArgA"/>
    <property type="match status" value="1"/>
</dbReference>
<protein>
    <recommendedName>
        <fullName evidence="8">Amino-acid acetyltransferase</fullName>
        <ecNumber evidence="8">2.3.1.1</ecNumber>
    </recommendedName>
    <alternativeName>
        <fullName evidence="8">N-acetylglutamate synthase</fullName>
        <shortName evidence="8">AGS</shortName>
        <shortName evidence="8">NAGS</shortName>
    </alternativeName>
</protein>
<dbReference type="EC" id="2.3.1.1" evidence="8"/>
<dbReference type="Pfam" id="PF00696">
    <property type="entry name" value="AA_kinase"/>
    <property type="match status" value="1"/>
</dbReference>
<dbReference type="Gene3D" id="3.40.630.30">
    <property type="match status" value="1"/>
</dbReference>
<keyword evidence="4 8" id="KW-0028">Amino-acid biosynthesis</keyword>
<dbReference type="Pfam" id="PF00583">
    <property type="entry name" value="Acetyltransf_1"/>
    <property type="match status" value="1"/>
</dbReference>
<dbReference type="GO" id="GO:0016746">
    <property type="term" value="F:acyltransferase activity"/>
    <property type="evidence" value="ECO:0007669"/>
    <property type="project" value="UniProtKB-KW"/>
</dbReference>
<feature type="domain" description="N-acetyltransferase" evidence="9">
    <location>
        <begin position="294"/>
        <end position="441"/>
    </location>
</feature>
<evidence type="ECO:0000256" key="1">
    <source>
        <dbReference type="ARBA" id="ARBA00004925"/>
    </source>
</evidence>
<dbReference type="InterPro" id="IPR001048">
    <property type="entry name" value="Asp/Glu/Uridylate_kinase"/>
</dbReference>
<comment type="miscellaneous">
    <text evidence="8">In bacteria which possess the bifunctional enzyme ornithine acetyltransferase/N-acetylglutamate synthase (ArgJ), ArgA fulfills an anaplerotic role.</text>
</comment>
<dbReference type="NCBIfam" id="NF003641">
    <property type="entry name" value="PRK05279.1"/>
    <property type="match status" value="1"/>
</dbReference>
<dbReference type="SUPFAM" id="SSF55729">
    <property type="entry name" value="Acyl-CoA N-acyltransferases (Nat)"/>
    <property type="match status" value="1"/>
</dbReference>
<dbReference type="RefSeq" id="WP_382408931.1">
    <property type="nucleotide sequence ID" value="NZ_JBHSGU010000005.1"/>
</dbReference>
<evidence type="ECO:0000256" key="8">
    <source>
        <dbReference type="HAMAP-Rule" id="MF_01105"/>
    </source>
</evidence>
<dbReference type="Proteomes" id="UP001595897">
    <property type="component" value="Unassembled WGS sequence"/>
</dbReference>
<keyword evidence="6 8" id="KW-0012">Acyltransferase</keyword>
<evidence type="ECO:0000256" key="4">
    <source>
        <dbReference type="ARBA" id="ARBA00022605"/>
    </source>
</evidence>
<evidence type="ECO:0000256" key="7">
    <source>
        <dbReference type="ARBA" id="ARBA00048372"/>
    </source>
</evidence>
<dbReference type="HAMAP" id="MF_01105">
    <property type="entry name" value="N_acetyl_glu_synth"/>
    <property type="match status" value="1"/>
</dbReference>
<dbReference type="CDD" id="cd04301">
    <property type="entry name" value="NAT_SF"/>
    <property type="match status" value="1"/>
</dbReference>
<dbReference type="InterPro" id="IPR016181">
    <property type="entry name" value="Acyl_CoA_acyltransferase"/>
</dbReference>
<evidence type="ECO:0000256" key="6">
    <source>
        <dbReference type="ARBA" id="ARBA00023315"/>
    </source>
</evidence>
<dbReference type="EMBL" id="JBHSGU010000005">
    <property type="protein sequence ID" value="MFC4700937.1"/>
    <property type="molecule type" value="Genomic_DNA"/>
</dbReference>
<name>A0ABV9LWL2_9ALTE</name>
<keyword evidence="11" id="KW-1185">Reference proteome</keyword>
<dbReference type="PANTHER" id="PTHR30602:SF12">
    <property type="entry name" value="AMINO-ACID ACETYLTRANSFERASE NAGS1, CHLOROPLASTIC-RELATED"/>
    <property type="match status" value="1"/>
</dbReference>
<dbReference type="SUPFAM" id="SSF53633">
    <property type="entry name" value="Carbamate kinase-like"/>
    <property type="match status" value="1"/>
</dbReference>
<comment type="catalytic activity">
    <reaction evidence="7 8">
        <text>L-glutamate + acetyl-CoA = N-acetyl-L-glutamate + CoA + H(+)</text>
        <dbReference type="Rhea" id="RHEA:24292"/>
        <dbReference type="ChEBI" id="CHEBI:15378"/>
        <dbReference type="ChEBI" id="CHEBI:29985"/>
        <dbReference type="ChEBI" id="CHEBI:44337"/>
        <dbReference type="ChEBI" id="CHEBI:57287"/>
        <dbReference type="ChEBI" id="CHEBI:57288"/>
        <dbReference type="EC" id="2.3.1.1"/>
    </reaction>
</comment>
<dbReference type="InterPro" id="IPR010167">
    <property type="entry name" value="NH2A_AcTrfase"/>
</dbReference>
<proteinExistence type="inferred from homology"/>
<dbReference type="InterPro" id="IPR036393">
    <property type="entry name" value="AceGlu_kinase-like_sf"/>
</dbReference>
<comment type="caution">
    <text evidence="10">The sequence shown here is derived from an EMBL/GenBank/DDBJ whole genome shotgun (WGS) entry which is preliminary data.</text>
</comment>
<organism evidence="10 11">
    <name type="scientific">Glaciecola siphonariae</name>
    <dbReference type="NCBI Taxonomy" id="521012"/>
    <lineage>
        <taxon>Bacteria</taxon>
        <taxon>Pseudomonadati</taxon>
        <taxon>Pseudomonadota</taxon>
        <taxon>Gammaproteobacteria</taxon>
        <taxon>Alteromonadales</taxon>
        <taxon>Alteromonadaceae</taxon>
        <taxon>Glaciecola</taxon>
    </lineage>
</organism>
<keyword evidence="8" id="KW-0963">Cytoplasm</keyword>
<dbReference type="InterPro" id="IPR033719">
    <property type="entry name" value="NAGS_kin"/>
</dbReference>
<dbReference type="PROSITE" id="PS51186">
    <property type="entry name" value="GNAT"/>
    <property type="match status" value="1"/>
</dbReference>
<sequence>MTLSHEDSVRLFRSSAPYINAHRGKTFVIMFGGEAVLDANFGRLIQDIALLHSLGMRIIITHGARPQIDERLQLRGLQGRFVDGLRVTNKATLECVKDAAGSLRSQIEALLTLGLPNSPMHGARIRVCSGNLVIAKPIGVRNGIDFEHTGLVRRIDVEGIQDQLEDGSIVLLSPMGYSPTGEVFNLSHEDVATQAAIALGADKLITLSEFDGLYKVDDQRNEKFIRTIELNALRSLVDSGQVLAESTCLTAMMATVDAGIERAHCVSYKDNGTLLKELFTRDGDGTLVMQNHYEQLRGASIDDVGGILNLIRPLEESGALVKRSRELLESEIEQFTVIERDGMIIACAALYIFPEDASGEIACVATHRDYRGQNRGERLLAALKNKAILYQLKRIFVLTTVTGHWFLEQGFDEQSVDMLPSSKKQMYNYTRNSKVYMLNLDS</sequence>
<dbReference type="InterPro" id="IPR000182">
    <property type="entry name" value="GNAT_dom"/>
</dbReference>
<dbReference type="Gene3D" id="3.40.1160.10">
    <property type="entry name" value="Acetylglutamate kinase-like"/>
    <property type="match status" value="1"/>
</dbReference>
<accession>A0ABV9LWL2</accession>
<evidence type="ECO:0000259" key="9">
    <source>
        <dbReference type="PROSITE" id="PS51186"/>
    </source>
</evidence>
<dbReference type="CDD" id="cd04237">
    <property type="entry name" value="AAK_NAGS-ABP"/>
    <property type="match status" value="1"/>
</dbReference>
<keyword evidence="5 8" id="KW-0808">Transferase</keyword>
<evidence type="ECO:0000256" key="5">
    <source>
        <dbReference type="ARBA" id="ARBA00022679"/>
    </source>
</evidence>
<comment type="pathway">
    <text evidence="1 8">Amino-acid biosynthesis; L-arginine biosynthesis; N(2)-acetyl-L-ornithine from L-glutamate: step 1/4.</text>
</comment>
<evidence type="ECO:0000313" key="10">
    <source>
        <dbReference type="EMBL" id="MFC4700937.1"/>
    </source>
</evidence>